<keyword evidence="4" id="KW-0378">Hydrolase</keyword>
<evidence type="ECO:0000256" key="4">
    <source>
        <dbReference type="ARBA" id="ARBA00022801"/>
    </source>
</evidence>
<reference evidence="8 9" key="1">
    <citation type="submission" date="2019-07" db="EMBL/GenBank/DDBJ databases">
        <title>Caenimonas sedimenti sp. nov., isolated from activated sludge.</title>
        <authorList>
            <person name="Xu J."/>
        </authorList>
    </citation>
    <scope>NUCLEOTIDE SEQUENCE [LARGE SCALE GENOMIC DNA]</scope>
    <source>
        <strain evidence="8 9">HX-9-20</strain>
    </source>
</reference>
<dbReference type="PANTHER" id="PTHR39188">
    <property type="entry name" value="MEMBRANE-ASSOCIATED ZINC METALLOPROTEASE M50B"/>
    <property type="match status" value="1"/>
</dbReference>
<proteinExistence type="inferred from homology"/>
<sequence length="761" mass="83876">MEAAGEAIVRDGPAFYAADKLATDSQVAHAERLGLVRREGPHWFLRWGAALRYVVRWNLGQRRVNRVRAALAPAPVDPVAPGNLEERLQAEVDKYEKQLALQRSLRWSTRRKWQMFALSALLFLGIGSLWISWTFLPILLAVIALHEGGHFLAMKFLRFGNLSVFFVPGLGGLASGEKPTAGPWEKLLVYLAGPVPGILLASAGLAGMVTGTFVPSPWFIEFLIACLIINYLNLLPVSPLDGGRIVETLLFARLPAARFGFAVLGVLVLLGAGARLDDVVLLVVGALVGLSLPHQWRVMRVDRSIERKAGETITERAAMERIFGALQRPAFARWDALARQSIATSLMPELQGRQARFFESVCGMAVYLLCLFGPLVLALQVSGGWQTAALLFGMRQSYVADDIDRGPSREAPPARRDWYPEAENVASVAPAQRLHVLLRAAEQAHDEYEEERRRRYLQAAWTEAEKRPSGDVERAEALFQLSAIEDGESAQTRLRQVVQEQEGTTDRRALLLLARVKENLALGAATAGDEVAQLEQAVAHRKSAESDAQGMQSAQSALARAYDRNGQAAQAEAVLRRIVDAHVIPSPADRSGDALRTRVQRTEAEINLAWYLISLHRPGEAVQLLQHATARLPAKVSISWQHANQRLHEALSWAHLVQRDQAALRGAWSTYETSRREGAWAGRPDGPFLLHEIDRLIVAQALNDEAMKAKAEAAIKVSDTPQARRQLRFQLCESSWSGSFEMPKPAARTEVARSVGFCGGS</sequence>
<keyword evidence="7" id="KW-1133">Transmembrane helix</keyword>
<keyword evidence="7" id="KW-0472">Membrane</keyword>
<feature type="transmembrane region" description="Helical" evidence="7">
    <location>
        <begin position="357"/>
        <end position="379"/>
    </location>
</feature>
<dbReference type="Gene3D" id="1.25.40.10">
    <property type="entry name" value="Tetratricopeptide repeat domain"/>
    <property type="match status" value="1"/>
</dbReference>
<comment type="caution">
    <text evidence="8">The sequence shown here is derived from an EMBL/GenBank/DDBJ whole genome shotgun (WGS) entry which is preliminary data.</text>
</comment>
<comment type="cofactor">
    <cofactor evidence="1">
        <name>Zn(2+)</name>
        <dbReference type="ChEBI" id="CHEBI:29105"/>
    </cofactor>
</comment>
<keyword evidence="5" id="KW-0862">Zinc</keyword>
<evidence type="ECO:0000256" key="2">
    <source>
        <dbReference type="ARBA" id="ARBA00007931"/>
    </source>
</evidence>
<gene>
    <name evidence="8" type="ORF">FN976_19610</name>
</gene>
<feature type="transmembrane region" description="Helical" evidence="7">
    <location>
        <begin position="156"/>
        <end position="175"/>
    </location>
</feature>
<dbReference type="GO" id="GO:0006508">
    <property type="term" value="P:proteolysis"/>
    <property type="evidence" value="ECO:0007669"/>
    <property type="project" value="UniProtKB-KW"/>
</dbReference>
<evidence type="ECO:0000256" key="5">
    <source>
        <dbReference type="ARBA" id="ARBA00022833"/>
    </source>
</evidence>
<keyword evidence="7" id="KW-0812">Transmembrane</keyword>
<evidence type="ECO:0000256" key="6">
    <source>
        <dbReference type="ARBA" id="ARBA00023049"/>
    </source>
</evidence>
<feature type="transmembrane region" description="Helical" evidence="7">
    <location>
        <begin position="116"/>
        <end position="144"/>
    </location>
</feature>
<comment type="similarity">
    <text evidence="2">Belongs to the peptidase M50B family.</text>
</comment>
<dbReference type="InterPro" id="IPR011990">
    <property type="entry name" value="TPR-like_helical_dom_sf"/>
</dbReference>
<feature type="transmembrane region" description="Helical" evidence="7">
    <location>
        <begin position="187"/>
        <end position="206"/>
    </location>
</feature>
<dbReference type="RefSeq" id="WP_145894752.1">
    <property type="nucleotide sequence ID" value="NZ_VOBQ01000015.1"/>
</dbReference>
<evidence type="ECO:0000256" key="7">
    <source>
        <dbReference type="SAM" id="Phobius"/>
    </source>
</evidence>
<protein>
    <recommendedName>
        <fullName evidence="10">Site-2 protease family protein</fullName>
    </recommendedName>
</protein>
<feature type="transmembrane region" description="Helical" evidence="7">
    <location>
        <begin position="218"/>
        <end position="235"/>
    </location>
</feature>
<feature type="transmembrane region" description="Helical" evidence="7">
    <location>
        <begin position="256"/>
        <end position="273"/>
    </location>
</feature>
<accession>A0A562ZMV4</accession>
<dbReference type="EMBL" id="VOBQ01000015">
    <property type="protein sequence ID" value="TWO69494.1"/>
    <property type="molecule type" value="Genomic_DNA"/>
</dbReference>
<evidence type="ECO:0000256" key="3">
    <source>
        <dbReference type="ARBA" id="ARBA00022670"/>
    </source>
</evidence>
<evidence type="ECO:0000313" key="9">
    <source>
        <dbReference type="Proteomes" id="UP000318199"/>
    </source>
</evidence>
<dbReference type="PANTHER" id="PTHR39188:SF3">
    <property type="entry name" value="STAGE IV SPORULATION PROTEIN FB"/>
    <property type="match status" value="1"/>
</dbReference>
<organism evidence="8 9">
    <name type="scientific">Caenimonas sedimenti</name>
    <dbReference type="NCBI Taxonomy" id="2596921"/>
    <lineage>
        <taxon>Bacteria</taxon>
        <taxon>Pseudomonadati</taxon>
        <taxon>Pseudomonadota</taxon>
        <taxon>Betaproteobacteria</taxon>
        <taxon>Burkholderiales</taxon>
        <taxon>Comamonadaceae</taxon>
        <taxon>Caenimonas</taxon>
    </lineage>
</organism>
<feature type="transmembrane region" description="Helical" evidence="7">
    <location>
        <begin position="279"/>
        <end position="298"/>
    </location>
</feature>
<keyword evidence="3" id="KW-0645">Protease</keyword>
<keyword evidence="9" id="KW-1185">Reference proteome</keyword>
<dbReference type="GO" id="GO:0008237">
    <property type="term" value="F:metallopeptidase activity"/>
    <property type="evidence" value="ECO:0007669"/>
    <property type="project" value="UniProtKB-KW"/>
</dbReference>
<evidence type="ECO:0008006" key="10">
    <source>
        <dbReference type="Google" id="ProtNLM"/>
    </source>
</evidence>
<dbReference type="Proteomes" id="UP000318199">
    <property type="component" value="Unassembled WGS sequence"/>
</dbReference>
<dbReference type="OrthoDB" id="9781963at2"/>
<name>A0A562ZMV4_9BURK</name>
<evidence type="ECO:0000313" key="8">
    <source>
        <dbReference type="EMBL" id="TWO69494.1"/>
    </source>
</evidence>
<dbReference type="AlphaFoldDB" id="A0A562ZMV4"/>
<evidence type="ECO:0000256" key="1">
    <source>
        <dbReference type="ARBA" id="ARBA00001947"/>
    </source>
</evidence>
<dbReference type="CDD" id="cd06160">
    <property type="entry name" value="S2P-M50_like_2"/>
    <property type="match status" value="1"/>
</dbReference>
<keyword evidence="6" id="KW-0482">Metalloprotease</keyword>